<accession>A0A3N4L4N2</accession>
<gene>
    <name evidence="2" type="ORF">P167DRAFT_531359</name>
</gene>
<evidence type="ECO:0000313" key="2">
    <source>
        <dbReference type="EMBL" id="RPB17837.1"/>
    </source>
</evidence>
<dbReference type="PANTHER" id="PTHR21405">
    <property type="entry name" value="CDNA SEQUENCE BC021608"/>
    <property type="match status" value="1"/>
</dbReference>
<dbReference type="EMBL" id="ML119105">
    <property type="protein sequence ID" value="RPB17837.1"/>
    <property type="molecule type" value="Genomic_DNA"/>
</dbReference>
<dbReference type="GO" id="GO:0006570">
    <property type="term" value="P:tyrosine metabolic process"/>
    <property type="evidence" value="ECO:0007669"/>
    <property type="project" value="TreeGrafter"/>
</dbReference>
<dbReference type="OrthoDB" id="539634at2759"/>
<evidence type="ECO:0008006" key="4">
    <source>
        <dbReference type="Google" id="ProtNLM"/>
    </source>
</evidence>
<organism evidence="2 3">
    <name type="scientific">Morchella conica CCBAS932</name>
    <dbReference type="NCBI Taxonomy" id="1392247"/>
    <lineage>
        <taxon>Eukaryota</taxon>
        <taxon>Fungi</taxon>
        <taxon>Dikarya</taxon>
        <taxon>Ascomycota</taxon>
        <taxon>Pezizomycotina</taxon>
        <taxon>Pezizomycetes</taxon>
        <taxon>Pezizales</taxon>
        <taxon>Morchellaceae</taxon>
        <taxon>Morchella</taxon>
    </lineage>
</organism>
<dbReference type="InterPro" id="IPR038906">
    <property type="entry name" value="TTC36"/>
</dbReference>
<dbReference type="PANTHER" id="PTHR21405:SF0">
    <property type="entry name" value="TETRATRICOPEPTIDE REPEAT PROTEIN 36"/>
    <property type="match status" value="1"/>
</dbReference>
<dbReference type="Proteomes" id="UP000277580">
    <property type="component" value="Unassembled WGS sequence"/>
</dbReference>
<name>A0A3N4L4N2_9PEZI</name>
<evidence type="ECO:0000256" key="1">
    <source>
        <dbReference type="ARBA" id="ARBA00006995"/>
    </source>
</evidence>
<keyword evidence="3" id="KW-1185">Reference proteome</keyword>
<comment type="similarity">
    <text evidence="1">Belongs to the TTC36 family.</text>
</comment>
<dbReference type="AlphaFoldDB" id="A0A3N4L4N2"/>
<evidence type="ECO:0000313" key="3">
    <source>
        <dbReference type="Proteomes" id="UP000277580"/>
    </source>
</evidence>
<sequence>MATTLDLTPNDLRVLTNIFDTPPPPLIDSTLPPDPHIPASLLPSLKATERLAIAAAEASDLPTAHSLLLTLTSMHPTYASGFNNLAQVLRLISAPLEDVIAALDTSISLAAPKDGGSVSAAQANLLKMAYTQRGALWYGEWKRTGEEACEERARRDFEEGGRWGSGVAREMAVRTNPYARLCGAIVKEALTREYMGQGEVCGK</sequence>
<protein>
    <recommendedName>
        <fullName evidence="4">CSN8/PSMD8/EIF3K domain-containing protein</fullName>
    </recommendedName>
</protein>
<proteinExistence type="inferred from homology"/>
<dbReference type="STRING" id="1392247.A0A3N4L4N2"/>
<dbReference type="InParanoid" id="A0A3N4L4N2"/>
<reference evidence="2 3" key="1">
    <citation type="journal article" date="2018" name="Nat. Ecol. Evol.">
        <title>Pezizomycetes genomes reveal the molecular basis of ectomycorrhizal truffle lifestyle.</title>
        <authorList>
            <person name="Murat C."/>
            <person name="Payen T."/>
            <person name="Noel B."/>
            <person name="Kuo A."/>
            <person name="Morin E."/>
            <person name="Chen J."/>
            <person name="Kohler A."/>
            <person name="Krizsan K."/>
            <person name="Balestrini R."/>
            <person name="Da Silva C."/>
            <person name="Montanini B."/>
            <person name="Hainaut M."/>
            <person name="Levati E."/>
            <person name="Barry K.W."/>
            <person name="Belfiori B."/>
            <person name="Cichocki N."/>
            <person name="Clum A."/>
            <person name="Dockter R.B."/>
            <person name="Fauchery L."/>
            <person name="Guy J."/>
            <person name="Iotti M."/>
            <person name="Le Tacon F."/>
            <person name="Lindquist E.A."/>
            <person name="Lipzen A."/>
            <person name="Malagnac F."/>
            <person name="Mello A."/>
            <person name="Molinier V."/>
            <person name="Miyauchi S."/>
            <person name="Poulain J."/>
            <person name="Riccioni C."/>
            <person name="Rubini A."/>
            <person name="Sitrit Y."/>
            <person name="Splivallo R."/>
            <person name="Traeger S."/>
            <person name="Wang M."/>
            <person name="Zifcakova L."/>
            <person name="Wipf D."/>
            <person name="Zambonelli A."/>
            <person name="Paolocci F."/>
            <person name="Nowrousian M."/>
            <person name="Ottonello S."/>
            <person name="Baldrian P."/>
            <person name="Spatafora J.W."/>
            <person name="Henrissat B."/>
            <person name="Nagy L.G."/>
            <person name="Aury J.M."/>
            <person name="Wincker P."/>
            <person name="Grigoriev I.V."/>
            <person name="Bonfante P."/>
            <person name="Martin F.M."/>
        </authorList>
    </citation>
    <scope>NUCLEOTIDE SEQUENCE [LARGE SCALE GENOMIC DNA]</scope>
    <source>
        <strain evidence="2 3">CCBAS932</strain>
    </source>
</reference>